<dbReference type="Gene3D" id="3.30.870.10">
    <property type="entry name" value="Endonuclease Chain A"/>
    <property type="match status" value="1"/>
</dbReference>
<keyword evidence="8" id="KW-0732">Signal</keyword>
<evidence type="ECO:0000313" key="11">
    <source>
        <dbReference type="Proteomes" id="UP000317036"/>
    </source>
</evidence>
<keyword evidence="5" id="KW-0442">Lipid degradation</keyword>
<gene>
    <name evidence="10" type="ORF">FPZ49_31595</name>
</gene>
<dbReference type="InterPro" id="IPR025202">
    <property type="entry name" value="PLD-like_dom"/>
</dbReference>
<dbReference type="RefSeq" id="WP_144854296.1">
    <property type="nucleotide sequence ID" value="NZ_VNJI01000065.1"/>
</dbReference>
<protein>
    <recommendedName>
        <fullName evidence="3">phospholipase D</fullName>
        <ecNumber evidence="3">3.1.4.4</ecNumber>
    </recommendedName>
</protein>
<evidence type="ECO:0000256" key="3">
    <source>
        <dbReference type="ARBA" id="ARBA00012027"/>
    </source>
</evidence>
<feature type="signal peptide" evidence="8">
    <location>
        <begin position="1"/>
        <end position="19"/>
    </location>
</feature>
<feature type="region of interest" description="Disordered" evidence="7">
    <location>
        <begin position="43"/>
        <end position="64"/>
    </location>
</feature>
<dbReference type="GO" id="GO:0006793">
    <property type="term" value="P:phosphorus metabolic process"/>
    <property type="evidence" value="ECO:0007669"/>
    <property type="project" value="UniProtKB-ARBA"/>
</dbReference>
<dbReference type="InterPro" id="IPR051406">
    <property type="entry name" value="PLD_domain"/>
</dbReference>
<feature type="compositionally biased region" description="Polar residues" evidence="7">
    <location>
        <begin position="43"/>
        <end position="63"/>
    </location>
</feature>
<dbReference type="AlphaFoldDB" id="A0A559JR99"/>
<evidence type="ECO:0000256" key="2">
    <source>
        <dbReference type="ARBA" id="ARBA00008664"/>
    </source>
</evidence>
<dbReference type="GO" id="GO:0016042">
    <property type="term" value="P:lipid catabolic process"/>
    <property type="evidence" value="ECO:0007669"/>
    <property type="project" value="UniProtKB-KW"/>
</dbReference>
<evidence type="ECO:0000313" key="10">
    <source>
        <dbReference type="EMBL" id="TVY02404.1"/>
    </source>
</evidence>
<dbReference type="EC" id="3.1.4.4" evidence="3"/>
<dbReference type="CDD" id="cd09170">
    <property type="entry name" value="PLDc_Nuc"/>
    <property type="match status" value="1"/>
</dbReference>
<dbReference type="SUPFAM" id="SSF56024">
    <property type="entry name" value="Phospholipase D/nuclease"/>
    <property type="match status" value="1"/>
</dbReference>
<dbReference type="GO" id="GO:0004630">
    <property type="term" value="F:phospholipase D activity"/>
    <property type="evidence" value="ECO:0007669"/>
    <property type="project" value="UniProtKB-EC"/>
</dbReference>
<evidence type="ECO:0000256" key="1">
    <source>
        <dbReference type="ARBA" id="ARBA00000798"/>
    </source>
</evidence>
<dbReference type="EMBL" id="VNJI01000065">
    <property type="protein sequence ID" value="TVY02404.1"/>
    <property type="molecule type" value="Genomic_DNA"/>
</dbReference>
<dbReference type="Pfam" id="PF13091">
    <property type="entry name" value="PLDc_2"/>
    <property type="match status" value="1"/>
</dbReference>
<keyword evidence="11" id="KW-1185">Reference proteome</keyword>
<dbReference type="PROSITE" id="PS50035">
    <property type="entry name" value="PLD"/>
    <property type="match status" value="1"/>
</dbReference>
<feature type="chain" id="PRO_5039401414" description="phospholipase D" evidence="8">
    <location>
        <begin position="20"/>
        <end position="219"/>
    </location>
</feature>
<organism evidence="10 11">
    <name type="scientific">Paenibacillus cremeus</name>
    <dbReference type="NCBI Taxonomy" id="2163881"/>
    <lineage>
        <taxon>Bacteria</taxon>
        <taxon>Bacillati</taxon>
        <taxon>Bacillota</taxon>
        <taxon>Bacilli</taxon>
        <taxon>Bacillales</taxon>
        <taxon>Paenibacillaceae</taxon>
        <taxon>Paenibacillus</taxon>
    </lineage>
</organism>
<evidence type="ECO:0000256" key="4">
    <source>
        <dbReference type="ARBA" id="ARBA00022801"/>
    </source>
</evidence>
<accession>A0A559JR99</accession>
<dbReference type="GO" id="GO:0016891">
    <property type="term" value="F:RNA endonuclease activity producing 5'-phosphomonoesters, hydrolytic mechanism"/>
    <property type="evidence" value="ECO:0007669"/>
    <property type="project" value="TreeGrafter"/>
</dbReference>
<dbReference type="PANTHER" id="PTHR43856:SF1">
    <property type="entry name" value="MITOCHONDRIAL CARDIOLIPIN HYDROLASE"/>
    <property type="match status" value="1"/>
</dbReference>
<proteinExistence type="inferred from homology"/>
<evidence type="ECO:0000256" key="8">
    <source>
        <dbReference type="SAM" id="SignalP"/>
    </source>
</evidence>
<dbReference type="InterPro" id="IPR001736">
    <property type="entry name" value="PLipase_D/transphosphatidylase"/>
</dbReference>
<dbReference type="PANTHER" id="PTHR43856">
    <property type="entry name" value="CARDIOLIPIN HYDROLASE"/>
    <property type="match status" value="1"/>
</dbReference>
<feature type="domain" description="PLD phosphodiesterase" evidence="9">
    <location>
        <begin position="154"/>
        <end position="181"/>
    </location>
</feature>
<keyword evidence="6" id="KW-0443">Lipid metabolism</keyword>
<dbReference type="Proteomes" id="UP000317036">
    <property type="component" value="Unassembled WGS sequence"/>
</dbReference>
<dbReference type="PROSITE" id="PS51257">
    <property type="entry name" value="PROKAR_LIPOPROTEIN"/>
    <property type="match status" value="1"/>
</dbReference>
<evidence type="ECO:0000256" key="6">
    <source>
        <dbReference type="ARBA" id="ARBA00023098"/>
    </source>
</evidence>
<comment type="similarity">
    <text evidence="2">Belongs to the phospholipase D family.</text>
</comment>
<evidence type="ECO:0000259" key="9">
    <source>
        <dbReference type="PROSITE" id="PS50035"/>
    </source>
</evidence>
<evidence type="ECO:0000256" key="5">
    <source>
        <dbReference type="ARBA" id="ARBA00022963"/>
    </source>
</evidence>
<keyword evidence="4" id="KW-0378">Hydrolase</keyword>
<comment type="caution">
    <text evidence="10">The sequence shown here is derived from an EMBL/GenBank/DDBJ whole genome shotgun (WGS) entry which is preliminary data.</text>
</comment>
<comment type="catalytic activity">
    <reaction evidence="1">
        <text>a 1,2-diacyl-sn-glycero-3-phosphocholine + H2O = a 1,2-diacyl-sn-glycero-3-phosphate + choline + H(+)</text>
        <dbReference type="Rhea" id="RHEA:14445"/>
        <dbReference type="ChEBI" id="CHEBI:15354"/>
        <dbReference type="ChEBI" id="CHEBI:15377"/>
        <dbReference type="ChEBI" id="CHEBI:15378"/>
        <dbReference type="ChEBI" id="CHEBI:57643"/>
        <dbReference type="ChEBI" id="CHEBI:58608"/>
        <dbReference type="EC" id="3.1.4.4"/>
    </reaction>
</comment>
<dbReference type="OrthoDB" id="281759at2"/>
<name>A0A559JR99_9BACL</name>
<reference evidence="10 11" key="1">
    <citation type="submission" date="2019-07" db="EMBL/GenBank/DDBJ databases">
        <authorList>
            <person name="Kim J."/>
        </authorList>
    </citation>
    <scope>NUCLEOTIDE SEQUENCE [LARGE SCALE GENOMIC DNA]</scope>
    <source>
        <strain evidence="10 11">JC52</strain>
    </source>
</reference>
<sequence length="219" mass="23783">MKKTALLASSLIVAFSLTGCTTSKNQSVDAAPAQANVISLSTTTETKDQQQPATEVLKQQASTPEPPKFEYAFTQDKGHPEKILIGIINEAKLSLDIAIYSLTNKDIVDAILAAKKRGVAVRVLTDKKEAGTAAQSAKLKQLKAAGIPIKDNSHKGLMHMKVTIADKSIVTTGSYNYSVSATTTNDEVIVAIHDAKLAQEWDTEFEKMWSDKVKFQDFK</sequence>
<evidence type="ECO:0000256" key="7">
    <source>
        <dbReference type="SAM" id="MobiDB-lite"/>
    </source>
</evidence>